<organism evidence="2 3">
    <name type="scientific">Anoxybacillus tengchongensis</name>
    <dbReference type="NCBI Taxonomy" id="576944"/>
    <lineage>
        <taxon>Bacteria</taxon>
        <taxon>Bacillati</taxon>
        <taxon>Bacillota</taxon>
        <taxon>Bacilli</taxon>
        <taxon>Bacillales</taxon>
        <taxon>Anoxybacillaceae</taxon>
        <taxon>Anoxybacillus</taxon>
    </lineage>
</organism>
<reference evidence="2 3" key="1">
    <citation type="submission" date="2020-08" db="EMBL/GenBank/DDBJ databases">
        <title>Genomic Encyclopedia of Type Strains, Phase IV (KMG-IV): sequencing the most valuable type-strain genomes for metagenomic binning, comparative biology and taxonomic classification.</title>
        <authorList>
            <person name="Goeker M."/>
        </authorList>
    </citation>
    <scope>NUCLEOTIDE SEQUENCE [LARGE SCALE GENOMIC DNA]</scope>
    <source>
        <strain evidence="2 3">DSM 23211</strain>
    </source>
</reference>
<protein>
    <submittedName>
        <fullName evidence="2">Uncharacterized protein</fullName>
    </submittedName>
</protein>
<gene>
    <name evidence="2" type="ORF">HNQ82_001728</name>
</gene>
<accession>A0A7X0D9Q1</accession>
<sequence>MSMFIEFSFDMFTYVSLLSVFVVAMTCYVTRQANHVIFVERFVACDENGCAKKPSDAYRHILFHTRFIMFQQRKIPINERSHASDEEGRSLLVC</sequence>
<evidence type="ECO:0000313" key="2">
    <source>
        <dbReference type="EMBL" id="MBB6176898.1"/>
    </source>
</evidence>
<feature type="transmembrane region" description="Helical" evidence="1">
    <location>
        <begin position="12"/>
        <end position="31"/>
    </location>
</feature>
<evidence type="ECO:0000256" key="1">
    <source>
        <dbReference type="SAM" id="Phobius"/>
    </source>
</evidence>
<keyword evidence="3" id="KW-1185">Reference proteome</keyword>
<name>A0A7X0D9Q1_9BACL</name>
<dbReference type="RefSeq" id="WP_246348952.1">
    <property type="nucleotide sequence ID" value="NZ_JACHES010000006.1"/>
</dbReference>
<keyword evidence="1" id="KW-1133">Transmembrane helix</keyword>
<dbReference type="Proteomes" id="UP000523528">
    <property type="component" value="Unassembled WGS sequence"/>
</dbReference>
<keyword evidence="1" id="KW-0472">Membrane</keyword>
<dbReference type="AlphaFoldDB" id="A0A7X0D9Q1"/>
<evidence type="ECO:0000313" key="3">
    <source>
        <dbReference type="Proteomes" id="UP000523528"/>
    </source>
</evidence>
<proteinExistence type="predicted"/>
<dbReference type="EMBL" id="JACHES010000006">
    <property type="protein sequence ID" value="MBB6176898.1"/>
    <property type="molecule type" value="Genomic_DNA"/>
</dbReference>
<keyword evidence="1" id="KW-0812">Transmembrane</keyword>
<comment type="caution">
    <text evidence="2">The sequence shown here is derived from an EMBL/GenBank/DDBJ whole genome shotgun (WGS) entry which is preliminary data.</text>
</comment>